<organism evidence="5 6">
    <name type="scientific">Acorus calamus</name>
    <name type="common">Sweet flag</name>
    <dbReference type="NCBI Taxonomy" id="4465"/>
    <lineage>
        <taxon>Eukaryota</taxon>
        <taxon>Viridiplantae</taxon>
        <taxon>Streptophyta</taxon>
        <taxon>Embryophyta</taxon>
        <taxon>Tracheophyta</taxon>
        <taxon>Spermatophyta</taxon>
        <taxon>Magnoliopsida</taxon>
        <taxon>Liliopsida</taxon>
        <taxon>Acoraceae</taxon>
        <taxon>Acorus</taxon>
    </lineage>
</organism>
<dbReference type="Proteomes" id="UP001180020">
    <property type="component" value="Unassembled WGS sequence"/>
</dbReference>
<evidence type="ECO:0000256" key="3">
    <source>
        <dbReference type="ARBA" id="ARBA00046185"/>
    </source>
</evidence>
<gene>
    <name evidence="5" type="ORF">QJS10_CPB04g01861</name>
</gene>
<dbReference type="InterPro" id="IPR036188">
    <property type="entry name" value="FAD/NAD-bd_sf"/>
</dbReference>
<evidence type="ECO:0000313" key="6">
    <source>
        <dbReference type="Proteomes" id="UP001180020"/>
    </source>
</evidence>
<accession>A0AAV9EYP3</accession>
<reference evidence="5" key="2">
    <citation type="submission" date="2023-06" db="EMBL/GenBank/DDBJ databases">
        <authorList>
            <person name="Ma L."/>
            <person name="Liu K.-W."/>
            <person name="Li Z."/>
            <person name="Hsiao Y.-Y."/>
            <person name="Qi Y."/>
            <person name="Fu T."/>
            <person name="Tang G."/>
            <person name="Zhang D."/>
            <person name="Sun W.-H."/>
            <person name="Liu D.-K."/>
            <person name="Li Y."/>
            <person name="Chen G.-Z."/>
            <person name="Liu X.-D."/>
            <person name="Liao X.-Y."/>
            <person name="Jiang Y.-T."/>
            <person name="Yu X."/>
            <person name="Hao Y."/>
            <person name="Huang J."/>
            <person name="Zhao X.-W."/>
            <person name="Ke S."/>
            <person name="Chen Y.-Y."/>
            <person name="Wu W.-L."/>
            <person name="Hsu J.-L."/>
            <person name="Lin Y.-F."/>
            <person name="Huang M.-D."/>
            <person name="Li C.-Y."/>
            <person name="Huang L."/>
            <person name="Wang Z.-W."/>
            <person name="Zhao X."/>
            <person name="Zhong W.-Y."/>
            <person name="Peng D.-H."/>
            <person name="Ahmad S."/>
            <person name="Lan S."/>
            <person name="Zhang J.-S."/>
            <person name="Tsai W.-C."/>
            <person name="Van De Peer Y."/>
            <person name="Liu Z.-J."/>
        </authorList>
    </citation>
    <scope>NUCLEOTIDE SEQUENCE</scope>
    <source>
        <strain evidence="5">CP</strain>
        <tissue evidence="5">Leaves</tissue>
    </source>
</reference>
<keyword evidence="1" id="KW-0560">Oxidoreductase</keyword>
<dbReference type="PANTHER" id="PTHR13847:SF287">
    <property type="entry name" value="FAD-DEPENDENT OXIDOREDUCTASE DOMAIN-CONTAINING PROTEIN 1"/>
    <property type="match status" value="1"/>
</dbReference>
<comment type="caution">
    <text evidence="5">The sequence shown here is derived from an EMBL/GenBank/DDBJ whole genome shotgun (WGS) entry which is preliminary data.</text>
</comment>
<dbReference type="SUPFAM" id="SSF51905">
    <property type="entry name" value="FAD/NAD(P)-binding domain"/>
    <property type="match status" value="1"/>
</dbReference>
<evidence type="ECO:0000256" key="2">
    <source>
        <dbReference type="ARBA" id="ARBA00039785"/>
    </source>
</evidence>
<dbReference type="GO" id="GO:0016491">
    <property type="term" value="F:oxidoreductase activity"/>
    <property type="evidence" value="ECO:0007669"/>
    <property type="project" value="UniProtKB-KW"/>
</dbReference>
<dbReference type="Gene3D" id="3.30.9.10">
    <property type="entry name" value="D-Amino Acid Oxidase, subunit A, domain 2"/>
    <property type="match status" value="1"/>
</dbReference>
<sequence>MEAISRPCLSPNGICTRKSGRPFHHNVHLAVGSRSTRFASSRAAAAAASALGSEFDVVVVGAGIIGLTIANRFLTSSDLSVAVVDSRVPCSGATGAGQGYIWMGHKKPGSELWQLTMRSKRLWEELAETIRDQGSDPLHVLGWKRTGSLLVGRSSEEVESLKERVVSLKNAGLRAEYLCGNSLRSEEPALGEVEGAALVLDDCQLDAHLTVEFILKGNRSFGLQGRYAEFFNDPVVSLCRSESSGEVEGVQTSGNILKARRAVVVAAGAWSRALMRSLLTGSNSMLDIPVKPRKVLFWNLSPS</sequence>
<evidence type="ECO:0000259" key="4">
    <source>
        <dbReference type="Pfam" id="PF01266"/>
    </source>
</evidence>
<dbReference type="Pfam" id="PF01266">
    <property type="entry name" value="DAO"/>
    <property type="match status" value="1"/>
</dbReference>
<dbReference type="PANTHER" id="PTHR13847">
    <property type="entry name" value="SARCOSINE DEHYDROGENASE-RELATED"/>
    <property type="match status" value="1"/>
</dbReference>
<comment type="function">
    <text evidence="3">Required for the assembly of the mitochondrial membrane respiratory chain NADH dehydrogenase (Complex I). Involved in mid-late stages of complex I assembly.</text>
</comment>
<evidence type="ECO:0000313" key="5">
    <source>
        <dbReference type="EMBL" id="KAK1318301.1"/>
    </source>
</evidence>
<protein>
    <recommendedName>
        <fullName evidence="2">FAD-dependent oxidoreductase domain-containing protein 1</fullName>
    </recommendedName>
</protein>
<proteinExistence type="predicted"/>
<name>A0AAV9EYP3_ACOCL</name>
<dbReference type="GO" id="GO:0005737">
    <property type="term" value="C:cytoplasm"/>
    <property type="evidence" value="ECO:0007669"/>
    <property type="project" value="TreeGrafter"/>
</dbReference>
<evidence type="ECO:0000256" key="1">
    <source>
        <dbReference type="ARBA" id="ARBA00023002"/>
    </source>
</evidence>
<feature type="domain" description="FAD dependent oxidoreductase" evidence="4">
    <location>
        <begin position="56"/>
        <end position="295"/>
    </location>
</feature>
<dbReference type="EMBL" id="JAUJYO010000004">
    <property type="protein sequence ID" value="KAK1318301.1"/>
    <property type="molecule type" value="Genomic_DNA"/>
</dbReference>
<reference evidence="5" key="1">
    <citation type="journal article" date="2023" name="Nat. Commun.">
        <title>Diploid and tetraploid genomes of Acorus and the evolution of monocots.</title>
        <authorList>
            <person name="Ma L."/>
            <person name="Liu K.W."/>
            <person name="Li Z."/>
            <person name="Hsiao Y.Y."/>
            <person name="Qi Y."/>
            <person name="Fu T."/>
            <person name="Tang G.D."/>
            <person name="Zhang D."/>
            <person name="Sun W.H."/>
            <person name="Liu D.K."/>
            <person name="Li Y."/>
            <person name="Chen G.Z."/>
            <person name="Liu X.D."/>
            <person name="Liao X.Y."/>
            <person name="Jiang Y.T."/>
            <person name="Yu X."/>
            <person name="Hao Y."/>
            <person name="Huang J."/>
            <person name="Zhao X.W."/>
            <person name="Ke S."/>
            <person name="Chen Y.Y."/>
            <person name="Wu W.L."/>
            <person name="Hsu J.L."/>
            <person name="Lin Y.F."/>
            <person name="Huang M.D."/>
            <person name="Li C.Y."/>
            <person name="Huang L."/>
            <person name="Wang Z.W."/>
            <person name="Zhao X."/>
            <person name="Zhong W.Y."/>
            <person name="Peng D.H."/>
            <person name="Ahmad S."/>
            <person name="Lan S."/>
            <person name="Zhang J.S."/>
            <person name="Tsai W.C."/>
            <person name="Van de Peer Y."/>
            <person name="Liu Z.J."/>
        </authorList>
    </citation>
    <scope>NUCLEOTIDE SEQUENCE</scope>
    <source>
        <strain evidence="5">CP</strain>
    </source>
</reference>
<dbReference type="Gene3D" id="3.50.50.60">
    <property type="entry name" value="FAD/NAD(P)-binding domain"/>
    <property type="match status" value="1"/>
</dbReference>
<dbReference type="AlphaFoldDB" id="A0AAV9EYP3"/>
<dbReference type="InterPro" id="IPR006076">
    <property type="entry name" value="FAD-dep_OxRdtase"/>
</dbReference>
<keyword evidence="6" id="KW-1185">Reference proteome</keyword>